<reference evidence="1 2" key="1">
    <citation type="submission" date="2021-03" db="EMBL/GenBank/DDBJ databases">
        <title>Sequencing the genomes of 1000 actinobacteria strains.</title>
        <authorList>
            <person name="Klenk H.-P."/>
        </authorList>
    </citation>
    <scope>NUCLEOTIDE SEQUENCE [LARGE SCALE GENOMIC DNA]</scope>
    <source>
        <strain evidence="1 2">DSM 14566</strain>
    </source>
</reference>
<dbReference type="Proteomes" id="UP001519290">
    <property type="component" value="Unassembled WGS sequence"/>
</dbReference>
<evidence type="ECO:0000313" key="1">
    <source>
        <dbReference type="EMBL" id="MBP2381702.1"/>
    </source>
</evidence>
<protein>
    <recommendedName>
        <fullName evidence="3">STAS domain-containing protein</fullName>
    </recommendedName>
</protein>
<keyword evidence="2" id="KW-1185">Reference proteome</keyword>
<comment type="caution">
    <text evidence="1">The sequence shown here is derived from an EMBL/GenBank/DDBJ whole genome shotgun (WGS) entry which is preliminary data.</text>
</comment>
<name>A0ABS4WZS1_9MICO</name>
<dbReference type="EMBL" id="JAGIOD010000001">
    <property type="protein sequence ID" value="MBP2381702.1"/>
    <property type="molecule type" value="Genomic_DNA"/>
</dbReference>
<gene>
    <name evidence="1" type="ORF">JOF43_001659</name>
</gene>
<accession>A0ABS4WZS1</accession>
<organism evidence="1 2">
    <name type="scientific">Brachybacterium sacelli</name>
    <dbReference type="NCBI Taxonomy" id="173364"/>
    <lineage>
        <taxon>Bacteria</taxon>
        <taxon>Bacillati</taxon>
        <taxon>Actinomycetota</taxon>
        <taxon>Actinomycetes</taxon>
        <taxon>Micrococcales</taxon>
        <taxon>Dermabacteraceae</taxon>
        <taxon>Brachybacterium</taxon>
    </lineage>
</organism>
<evidence type="ECO:0000313" key="2">
    <source>
        <dbReference type="Proteomes" id="UP001519290"/>
    </source>
</evidence>
<proteinExistence type="predicted"/>
<dbReference type="RefSeq" id="WP_209901059.1">
    <property type="nucleotide sequence ID" value="NZ_BAAAJW010000002.1"/>
</dbReference>
<sequence>MKHTLSVIVRADIGEDEIRIAVEGCVTDQSQNALHSVLRRARELDPESPVILDLRATQHCEPSAIALLQMTVDEIDPYHRTTHILAPDPLPHCAVPVGADIGSDY</sequence>
<evidence type="ECO:0008006" key="3">
    <source>
        <dbReference type="Google" id="ProtNLM"/>
    </source>
</evidence>